<keyword evidence="2" id="KW-0547">Nucleotide-binding</keyword>
<gene>
    <name evidence="7" type="ORF">LJ207_09080</name>
</gene>
<dbReference type="Pfam" id="PF00288">
    <property type="entry name" value="GHMP_kinases_N"/>
    <property type="match status" value="1"/>
</dbReference>
<accession>A0AAW4X0Y7</accession>
<dbReference type="EMBL" id="JAJFAT010000012">
    <property type="protein sequence ID" value="MCC3145474.1"/>
    <property type="molecule type" value="Genomic_DNA"/>
</dbReference>
<evidence type="ECO:0000259" key="6">
    <source>
        <dbReference type="Pfam" id="PF08544"/>
    </source>
</evidence>
<dbReference type="InterPro" id="IPR020568">
    <property type="entry name" value="Ribosomal_Su5_D2-typ_SF"/>
</dbReference>
<evidence type="ECO:0000313" key="7">
    <source>
        <dbReference type="EMBL" id="MCC3145474.1"/>
    </source>
</evidence>
<dbReference type="Pfam" id="PF08544">
    <property type="entry name" value="GHMP_kinases_C"/>
    <property type="match status" value="1"/>
</dbReference>
<dbReference type="InterPro" id="IPR006204">
    <property type="entry name" value="GHMP_kinase_N_dom"/>
</dbReference>
<dbReference type="Gene3D" id="3.30.230.10">
    <property type="match status" value="1"/>
</dbReference>
<keyword evidence="3 7" id="KW-0418">Kinase</keyword>
<evidence type="ECO:0000313" key="8">
    <source>
        <dbReference type="Proteomes" id="UP001199296"/>
    </source>
</evidence>
<dbReference type="GO" id="GO:0005524">
    <property type="term" value="F:ATP binding"/>
    <property type="evidence" value="ECO:0007669"/>
    <property type="project" value="UniProtKB-KW"/>
</dbReference>
<dbReference type="PANTHER" id="PTHR43527:SF1">
    <property type="entry name" value="L-THREONINE KINASE"/>
    <property type="match status" value="1"/>
</dbReference>
<sequence length="303" mass="33629">MREVTVRVPGSCGELIQGSISGSDFLVSCPINLYSRVNVKLDESIKQLKINKFAPRTQQAAELLLKEFGLTKKGMKININSDLINAAGMASSTADISATLAAIMMLINREIDLNLLKEIAVSIEPSDGVFFDGLYIFNHRSGKEAEYLGKAPEMDIILFKEPGRVDSLKFNKNEKLAVLNKSKEKKVKKALTILKKGIREQDCQLIGRAATISSLAHQHILPKKALEKLIEITADNKEIYGVNIAHSGTLIGIMVSSHFREKELILELKEKLPELKFLKKVKLISGGIEMRVDNGTSSWRKLN</sequence>
<dbReference type="GO" id="GO:0016301">
    <property type="term" value="F:kinase activity"/>
    <property type="evidence" value="ECO:0007669"/>
    <property type="project" value="UniProtKB-KW"/>
</dbReference>
<keyword evidence="4" id="KW-0067">ATP-binding</keyword>
<name>A0AAW4X0Y7_9FIRM</name>
<dbReference type="SUPFAM" id="SSF54211">
    <property type="entry name" value="Ribosomal protein S5 domain 2-like"/>
    <property type="match status" value="1"/>
</dbReference>
<dbReference type="PIRSF" id="PIRSF033887">
    <property type="entry name" value="PduX"/>
    <property type="match status" value="1"/>
</dbReference>
<evidence type="ECO:0000256" key="1">
    <source>
        <dbReference type="ARBA" id="ARBA00022679"/>
    </source>
</evidence>
<proteinExistence type="predicted"/>
<evidence type="ECO:0000256" key="2">
    <source>
        <dbReference type="ARBA" id="ARBA00022741"/>
    </source>
</evidence>
<dbReference type="Proteomes" id="UP001199296">
    <property type="component" value="Unassembled WGS sequence"/>
</dbReference>
<protein>
    <submittedName>
        <fullName evidence="7">GHMP kinase</fullName>
    </submittedName>
</protein>
<comment type="caution">
    <text evidence="7">The sequence shown here is derived from an EMBL/GenBank/DDBJ whole genome shotgun (WGS) entry which is preliminary data.</text>
</comment>
<dbReference type="InterPro" id="IPR012363">
    <property type="entry name" value="PduX"/>
</dbReference>
<dbReference type="AlphaFoldDB" id="A0AAW4X0Y7"/>
<dbReference type="RefSeq" id="WP_229346178.1">
    <property type="nucleotide sequence ID" value="NZ_JAJFAT010000012.1"/>
</dbReference>
<keyword evidence="1" id="KW-0808">Transferase</keyword>
<keyword evidence="8" id="KW-1185">Reference proteome</keyword>
<dbReference type="InterPro" id="IPR014721">
    <property type="entry name" value="Ribsml_uS5_D2-typ_fold_subgr"/>
</dbReference>
<feature type="domain" description="GHMP kinase N-terminal" evidence="5">
    <location>
        <begin position="58"/>
        <end position="124"/>
    </location>
</feature>
<reference evidence="7 8" key="1">
    <citation type="submission" date="2021-10" db="EMBL/GenBank/DDBJ databases">
        <authorList>
            <person name="Grouzdev D.S."/>
            <person name="Pantiukh K.S."/>
            <person name="Krutkina M.S."/>
        </authorList>
    </citation>
    <scope>NUCLEOTIDE SEQUENCE [LARGE SCALE GENOMIC DNA]</scope>
    <source>
        <strain evidence="7 8">Z-7514</strain>
    </source>
</reference>
<feature type="domain" description="GHMP kinase C-terminal" evidence="6">
    <location>
        <begin position="195"/>
        <end position="273"/>
    </location>
</feature>
<organism evidence="7 8">
    <name type="scientific">Halanaerobium polyolivorans</name>
    <dbReference type="NCBI Taxonomy" id="2886943"/>
    <lineage>
        <taxon>Bacteria</taxon>
        <taxon>Bacillati</taxon>
        <taxon>Bacillota</taxon>
        <taxon>Clostridia</taxon>
        <taxon>Halanaerobiales</taxon>
        <taxon>Halanaerobiaceae</taxon>
        <taxon>Halanaerobium</taxon>
    </lineage>
</organism>
<evidence type="ECO:0000256" key="4">
    <source>
        <dbReference type="ARBA" id="ARBA00022840"/>
    </source>
</evidence>
<evidence type="ECO:0000256" key="3">
    <source>
        <dbReference type="ARBA" id="ARBA00022777"/>
    </source>
</evidence>
<dbReference type="PANTHER" id="PTHR43527">
    <property type="entry name" value="4-DIPHOSPHOCYTIDYL-2-C-METHYL-D-ERYTHRITOL KINASE, CHLOROPLASTIC"/>
    <property type="match status" value="1"/>
</dbReference>
<dbReference type="InterPro" id="IPR013750">
    <property type="entry name" value="GHMP_kinase_C_dom"/>
</dbReference>
<evidence type="ECO:0000259" key="5">
    <source>
        <dbReference type="Pfam" id="PF00288"/>
    </source>
</evidence>